<organism evidence="2 3">
    <name type="scientific">Trinickia violacea</name>
    <dbReference type="NCBI Taxonomy" id="2571746"/>
    <lineage>
        <taxon>Bacteria</taxon>
        <taxon>Pseudomonadati</taxon>
        <taxon>Pseudomonadota</taxon>
        <taxon>Betaproteobacteria</taxon>
        <taxon>Burkholderiales</taxon>
        <taxon>Burkholderiaceae</taxon>
        <taxon>Trinickia</taxon>
    </lineage>
</organism>
<dbReference type="AlphaFoldDB" id="A0A4P8II85"/>
<keyword evidence="3" id="KW-1185">Reference proteome</keyword>
<dbReference type="Proteomes" id="UP000298656">
    <property type="component" value="Chromosome 1"/>
</dbReference>
<dbReference type="KEGG" id="tvl:FAZ95_04095"/>
<sequence>MRRVIPFLLRLIVVALLALAPFAAWAAPPTSPEADGIAHVSGYARVETDVSQALGALQTWEEGIRQRASSATSDAQLLELNALSRQAADEADSLTTA</sequence>
<name>A0A4P8II85_9BURK</name>
<gene>
    <name evidence="2" type="ORF">FAZ95_04095</name>
</gene>
<evidence type="ECO:0000313" key="2">
    <source>
        <dbReference type="EMBL" id="QCP48442.1"/>
    </source>
</evidence>
<dbReference type="EMBL" id="CP040077">
    <property type="protein sequence ID" value="QCP48442.1"/>
    <property type="molecule type" value="Genomic_DNA"/>
</dbReference>
<evidence type="ECO:0000256" key="1">
    <source>
        <dbReference type="SAM" id="SignalP"/>
    </source>
</evidence>
<accession>A0A4P8II85</accession>
<reference evidence="2 3" key="1">
    <citation type="submission" date="2019-05" db="EMBL/GenBank/DDBJ databases">
        <title>Burkholderia sp. DHOD12, isolated from subtropical forest soil.</title>
        <authorList>
            <person name="Gao Z.-H."/>
            <person name="Qiu L.-H."/>
        </authorList>
    </citation>
    <scope>NUCLEOTIDE SEQUENCE [LARGE SCALE GENOMIC DNA]</scope>
    <source>
        <strain evidence="2 3">DHOD12</strain>
    </source>
</reference>
<feature type="signal peptide" evidence="1">
    <location>
        <begin position="1"/>
        <end position="26"/>
    </location>
</feature>
<evidence type="ECO:0000313" key="3">
    <source>
        <dbReference type="Proteomes" id="UP000298656"/>
    </source>
</evidence>
<protein>
    <submittedName>
        <fullName evidence="2">Uncharacterized protein</fullName>
    </submittedName>
</protein>
<keyword evidence="1" id="KW-0732">Signal</keyword>
<feature type="chain" id="PRO_5020967941" evidence="1">
    <location>
        <begin position="27"/>
        <end position="97"/>
    </location>
</feature>
<dbReference type="OrthoDB" id="9799209at2"/>
<proteinExistence type="predicted"/>
<dbReference type="RefSeq" id="WP_137331283.1">
    <property type="nucleotide sequence ID" value="NZ_CP040077.1"/>
</dbReference>